<dbReference type="RefSeq" id="WP_069405162.1">
    <property type="nucleotide sequence ID" value="NZ_MIGZ01000049.1"/>
</dbReference>
<dbReference type="Gene3D" id="3.30.70.20">
    <property type="match status" value="1"/>
</dbReference>
<dbReference type="EMBL" id="MIGZ01000049">
    <property type="protein sequence ID" value="ODQ94088.1"/>
    <property type="molecule type" value="Genomic_DNA"/>
</dbReference>
<reference evidence="2" key="1">
    <citation type="submission" date="2016-09" db="EMBL/GenBank/DDBJ databases">
        <authorList>
            <person name="Greninger A.L."/>
            <person name="Jerome K.R."/>
            <person name="Mcnair B."/>
            <person name="Wallis C."/>
            <person name="Fang F."/>
        </authorList>
    </citation>
    <scope>NUCLEOTIDE SEQUENCE [LARGE SCALE GENOMIC DNA]</scope>
    <source>
        <strain evidence="2">M7</strain>
    </source>
</reference>
<sequence length="69" mass="7562">MFQRLTVDRRYCAGHGLCYGTAPDLVGSDEQGDPVILVDPVPVSRLDVARRIVELCPERALALEPVQPS</sequence>
<dbReference type="OrthoDB" id="3215519at2"/>
<gene>
    <name evidence="1" type="ORF">BHQ17_10665</name>
</gene>
<comment type="caution">
    <text evidence="1">The sequence shown here is derived from an EMBL/GenBank/DDBJ whole genome shotgun (WGS) entry which is preliminary data.</text>
</comment>
<name>A0A1E3RW80_9MYCO</name>
<accession>A0A1E3RW80</accession>
<keyword evidence="2" id="KW-1185">Reference proteome</keyword>
<dbReference type="Pfam" id="PF13459">
    <property type="entry name" value="Fer4_15"/>
    <property type="match status" value="1"/>
</dbReference>
<proteinExistence type="predicted"/>
<evidence type="ECO:0000313" key="1">
    <source>
        <dbReference type="EMBL" id="ODQ94088.1"/>
    </source>
</evidence>
<organism evidence="1 2">
    <name type="scientific">Mycolicibacterium holsaticum</name>
    <dbReference type="NCBI Taxonomy" id="152142"/>
    <lineage>
        <taxon>Bacteria</taxon>
        <taxon>Bacillati</taxon>
        <taxon>Actinomycetota</taxon>
        <taxon>Actinomycetes</taxon>
        <taxon>Mycobacteriales</taxon>
        <taxon>Mycobacteriaceae</taxon>
        <taxon>Mycolicibacterium</taxon>
    </lineage>
</organism>
<evidence type="ECO:0000313" key="2">
    <source>
        <dbReference type="Proteomes" id="UP000094243"/>
    </source>
</evidence>
<dbReference type="AlphaFoldDB" id="A0A1E3RW80"/>
<protein>
    <submittedName>
        <fullName evidence="1">Ferredoxin</fullName>
    </submittedName>
</protein>
<dbReference type="SUPFAM" id="SSF54862">
    <property type="entry name" value="4Fe-4S ferredoxins"/>
    <property type="match status" value="1"/>
</dbReference>
<dbReference type="Proteomes" id="UP000094243">
    <property type="component" value="Unassembled WGS sequence"/>
</dbReference>